<dbReference type="InterPro" id="IPR002347">
    <property type="entry name" value="SDR_fam"/>
</dbReference>
<name>A0A6J6MGS5_9ZZZZ</name>
<dbReference type="Gene3D" id="3.40.50.720">
    <property type="entry name" value="NAD(P)-binding Rossmann-like Domain"/>
    <property type="match status" value="1"/>
</dbReference>
<gene>
    <name evidence="2" type="ORF">UFOPK2282_01189</name>
</gene>
<dbReference type="AlphaFoldDB" id="A0A6J6MGS5"/>
<evidence type="ECO:0000313" key="2">
    <source>
        <dbReference type="EMBL" id="CAB4673062.1"/>
    </source>
</evidence>
<accession>A0A6J6MGS5</accession>
<sequence length="252" mass="26563">MFNLAGHCALITGAGQGVGAQIARVLAEQGATVLVNDLFQDRAEVVVDEIRKSGGNATSLVADITKLEVLKEQIERVSSELGCQIDILVNNAGIPAEGIELARFVDSDPTQWSRHIELNGYGLLNATYAVLPGMIERQWGRIVTITSDGGRVGDAGVAVYGAAKAMGPGFMRSLAKEVGSVGVTCNSISLGSIAHPNYQPDAERLAKMNKLYATRRRGTPEDIAPAVLLLVSDEGSWITGQTIPVNGGYATS</sequence>
<dbReference type="InterPro" id="IPR036291">
    <property type="entry name" value="NAD(P)-bd_dom_sf"/>
</dbReference>
<dbReference type="Pfam" id="PF13561">
    <property type="entry name" value="adh_short_C2"/>
    <property type="match status" value="1"/>
</dbReference>
<dbReference type="InterPro" id="IPR050259">
    <property type="entry name" value="SDR"/>
</dbReference>
<proteinExistence type="inferred from homology"/>
<protein>
    <submittedName>
        <fullName evidence="2">Unannotated protein</fullName>
    </submittedName>
</protein>
<dbReference type="EMBL" id="CAEZWR010000155">
    <property type="protein sequence ID" value="CAB4673062.1"/>
    <property type="molecule type" value="Genomic_DNA"/>
</dbReference>
<dbReference type="PRINTS" id="PR00080">
    <property type="entry name" value="SDRFAMILY"/>
</dbReference>
<dbReference type="FunFam" id="3.40.50.720:FF:000084">
    <property type="entry name" value="Short-chain dehydrogenase reductase"/>
    <property type="match status" value="1"/>
</dbReference>
<reference evidence="2" key="1">
    <citation type="submission" date="2020-05" db="EMBL/GenBank/DDBJ databases">
        <authorList>
            <person name="Chiriac C."/>
            <person name="Salcher M."/>
            <person name="Ghai R."/>
            <person name="Kavagutti S V."/>
        </authorList>
    </citation>
    <scope>NUCLEOTIDE SEQUENCE</scope>
</reference>
<dbReference type="SUPFAM" id="SSF51735">
    <property type="entry name" value="NAD(P)-binding Rossmann-fold domains"/>
    <property type="match status" value="1"/>
</dbReference>
<organism evidence="2">
    <name type="scientific">freshwater metagenome</name>
    <dbReference type="NCBI Taxonomy" id="449393"/>
    <lineage>
        <taxon>unclassified sequences</taxon>
        <taxon>metagenomes</taxon>
        <taxon>ecological metagenomes</taxon>
    </lineage>
</organism>
<comment type="similarity">
    <text evidence="1">Belongs to the short-chain dehydrogenases/reductases (SDR) family.</text>
</comment>
<dbReference type="PANTHER" id="PTHR42879">
    <property type="entry name" value="3-OXOACYL-(ACYL-CARRIER-PROTEIN) REDUCTASE"/>
    <property type="match status" value="1"/>
</dbReference>
<dbReference type="PRINTS" id="PR00081">
    <property type="entry name" value="GDHRDH"/>
</dbReference>
<evidence type="ECO:0000256" key="1">
    <source>
        <dbReference type="ARBA" id="ARBA00006484"/>
    </source>
</evidence>
<dbReference type="PANTHER" id="PTHR42879:SF2">
    <property type="entry name" value="3-OXOACYL-[ACYL-CARRIER-PROTEIN] REDUCTASE FABG"/>
    <property type="match status" value="1"/>
</dbReference>